<comment type="cofactor">
    <cofactor evidence="8 10">
        <name>FAD</name>
        <dbReference type="ChEBI" id="CHEBI:57692"/>
    </cofactor>
</comment>
<feature type="binding site" evidence="8">
    <location>
        <begin position="260"/>
        <end position="263"/>
    </location>
    <ligand>
        <name>FAD</name>
        <dbReference type="ChEBI" id="CHEBI:57692"/>
    </ligand>
</feature>
<proteinExistence type="inferred from homology"/>
<evidence type="ECO:0000256" key="10">
    <source>
        <dbReference type="RuleBase" id="RU363113"/>
    </source>
</evidence>
<dbReference type="InterPro" id="IPR016164">
    <property type="entry name" value="FAD-linked_Oxase-like_C"/>
</dbReference>
<evidence type="ECO:0000256" key="7">
    <source>
        <dbReference type="PIRSR" id="PIRSR625650-2"/>
    </source>
</evidence>
<name>A0A914GX35_GLORO</name>
<dbReference type="InterPro" id="IPR036318">
    <property type="entry name" value="FAD-bd_PCMH-like_sf"/>
</dbReference>
<reference evidence="14" key="1">
    <citation type="submission" date="2022-11" db="UniProtKB">
        <authorList>
            <consortium name="WormBaseParasite"/>
        </authorList>
    </citation>
    <scope>IDENTIFICATION</scope>
</reference>
<comment type="similarity">
    <text evidence="2 10">Belongs to the FAD-binding oxidoreductase/transferase type 4 family.</text>
</comment>
<feature type="compositionally biased region" description="Polar residues" evidence="11">
    <location>
        <begin position="1"/>
        <end position="10"/>
    </location>
</feature>
<dbReference type="GO" id="GO:0005777">
    <property type="term" value="C:peroxisome"/>
    <property type="evidence" value="ECO:0007669"/>
    <property type="project" value="UniProtKB-SubCell"/>
</dbReference>
<comment type="function">
    <text evidence="10">Catalyzes the exchange of an acyl for a long-chain alkyl group and the formation of the ether bond in the biosynthesis of ether phospholipids.</text>
</comment>
<comment type="subcellular location">
    <subcellularLocation>
        <location evidence="10">Peroxisome</location>
    </subcellularLocation>
</comment>
<feature type="region of interest" description="Disordered" evidence="11">
    <location>
        <begin position="1"/>
        <end position="24"/>
    </location>
</feature>
<evidence type="ECO:0000256" key="6">
    <source>
        <dbReference type="PIRSR" id="PIRSR625650-1"/>
    </source>
</evidence>
<dbReference type="Pfam" id="PF01565">
    <property type="entry name" value="FAD_binding_4"/>
    <property type="match status" value="1"/>
</dbReference>
<sequence length="613" mass="68462">MQSLQQQTQNAAAESAEEEEEFNVPDNVFRDSQLKWNGWGYEHSAFVLSPDGQIVMHSDEYVDLDGKPLPALRPWIEQHLGVDLSHRTPSVSAQSLHIPPTVACAEQFLRFLRSRGIPFSNVGMRRVVRSHGQTLAEVLSLRMGQIGRIVDLVVWPRSEAEVEEIVRSADSHGVALIPIGGGTSVSNALNCPQHVDRCVCSVDMALMDQVLSIDTDNHCCTSEAGILGQVLERKLNERGFTCGHEPDSMEFSTLGGWISTRASGMKKNKYGNIEDLLLQVTLCTPKGTFQRLGQVPRLSAGPDLNQLVLGSEGTLGVIVRATIKIFPVPDIRRFDSILFPDFEAGICFMRQVASLKCQPASLRLVDNQQFQMGQAMRVQSPSLWHSLEHRLARIYVTRWRGFRIDQMVAVTCVFEGTADEVERQQKRLVNVAEQFGGMGAGEENGRYGYRLTFAIAYLRDMAMDHAVIGESFETSVPWSRVSDVCRNVRILLVHEARRHGIKYPVLATCRVTQVYDAGACVYFYFAFNCRGMESDPMHVYEQIETAARNEIIACGGSISHHHGVGKIRKKWLPVTIGPLGISVLEALKRELDPNNVFENGNLVDLQREERSKI</sequence>
<evidence type="ECO:0000259" key="12">
    <source>
        <dbReference type="PROSITE" id="PS51387"/>
    </source>
</evidence>
<keyword evidence="5 8" id="KW-0274">FAD</keyword>
<dbReference type="PANTHER" id="PTHR46568:SF1">
    <property type="entry name" value="ALKYLDIHYDROXYACETONEPHOSPHATE SYNTHASE, PEROXISOMAL"/>
    <property type="match status" value="1"/>
</dbReference>
<dbReference type="SUPFAM" id="SSF56176">
    <property type="entry name" value="FAD-binding/transporter-associated domain-like"/>
    <property type="match status" value="1"/>
</dbReference>
<keyword evidence="10" id="KW-0443">Lipid metabolism</keyword>
<evidence type="ECO:0000313" key="13">
    <source>
        <dbReference type="Proteomes" id="UP000887572"/>
    </source>
</evidence>
<evidence type="ECO:0000256" key="5">
    <source>
        <dbReference type="ARBA" id="ARBA00022827"/>
    </source>
</evidence>
<keyword evidence="10" id="KW-0808">Transferase</keyword>
<dbReference type="Gene3D" id="3.30.465.10">
    <property type="match status" value="1"/>
</dbReference>
<evidence type="ECO:0000256" key="3">
    <source>
        <dbReference type="ARBA" id="ARBA00012385"/>
    </source>
</evidence>
<dbReference type="Gene3D" id="1.10.45.10">
    <property type="entry name" value="Vanillyl-alcohol Oxidase, Chain A, domain 4"/>
    <property type="match status" value="1"/>
</dbReference>
<dbReference type="AlphaFoldDB" id="A0A914GX35"/>
<dbReference type="GO" id="GO:0008610">
    <property type="term" value="P:lipid biosynthetic process"/>
    <property type="evidence" value="ECO:0007669"/>
    <property type="project" value="InterPro"/>
</dbReference>
<accession>A0A914GX35</accession>
<evidence type="ECO:0000256" key="1">
    <source>
        <dbReference type="ARBA" id="ARBA00004670"/>
    </source>
</evidence>
<feature type="site" description="Important for enzyme activity" evidence="9">
    <location>
        <position position="363"/>
    </location>
</feature>
<dbReference type="InterPro" id="IPR016169">
    <property type="entry name" value="FAD-bd_PCMH_sub2"/>
</dbReference>
<dbReference type="Pfam" id="PF02913">
    <property type="entry name" value="FAD-oxidase_C"/>
    <property type="match status" value="1"/>
</dbReference>
<dbReference type="PANTHER" id="PTHR46568">
    <property type="entry name" value="ALKYLDIHYDROXYACETONEPHOSPHATE SYNTHASE, PEROXISOMAL"/>
    <property type="match status" value="1"/>
</dbReference>
<feature type="domain" description="FAD-binding PCMH-type" evidence="12">
    <location>
        <begin position="146"/>
        <end position="328"/>
    </location>
</feature>
<dbReference type="Gene3D" id="3.30.70.3450">
    <property type="match status" value="1"/>
</dbReference>
<dbReference type="EC" id="2.5.1.26" evidence="3 10"/>
<comment type="pathway">
    <text evidence="1 10">Glycerolipid metabolism; ether lipid biosynthesis.</text>
</comment>
<feature type="binding site" evidence="8">
    <location>
        <begin position="247"/>
        <end position="253"/>
    </location>
    <ligand>
        <name>FAD</name>
        <dbReference type="ChEBI" id="CHEBI:57692"/>
    </ligand>
</feature>
<keyword evidence="10" id="KW-0576">Peroxisome</keyword>
<protein>
    <recommendedName>
        <fullName evidence="3 10">Alkylglycerone-phosphate synthase</fullName>
        <shortName evidence="10">Alkyl-DHAP synthase</shortName>
        <ecNumber evidence="3 10">2.5.1.26</ecNumber>
    </recommendedName>
</protein>
<dbReference type="Gene3D" id="3.30.43.10">
    <property type="entry name" value="Uridine Diphospho-n-acetylenolpyruvylglucosamine Reductase, domain 2"/>
    <property type="match status" value="1"/>
</dbReference>
<evidence type="ECO:0000256" key="9">
    <source>
        <dbReference type="PIRSR" id="PIRSR625650-4"/>
    </source>
</evidence>
<dbReference type="Proteomes" id="UP000887572">
    <property type="component" value="Unplaced"/>
</dbReference>
<dbReference type="Gene3D" id="3.30.160.650">
    <property type="match status" value="1"/>
</dbReference>
<keyword evidence="10" id="KW-0444">Lipid biosynthesis</keyword>
<organism evidence="13 14">
    <name type="scientific">Globodera rostochiensis</name>
    <name type="common">Golden nematode worm</name>
    <name type="synonym">Heterodera rostochiensis</name>
    <dbReference type="NCBI Taxonomy" id="31243"/>
    <lineage>
        <taxon>Eukaryota</taxon>
        <taxon>Metazoa</taxon>
        <taxon>Ecdysozoa</taxon>
        <taxon>Nematoda</taxon>
        <taxon>Chromadorea</taxon>
        <taxon>Rhabditida</taxon>
        <taxon>Tylenchina</taxon>
        <taxon>Tylenchomorpha</taxon>
        <taxon>Tylenchoidea</taxon>
        <taxon>Heteroderidae</taxon>
        <taxon>Heteroderinae</taxon>
        <taxon>Globodera</taxon>
    </lineage>
</organism>
<comment type="subunit">
    <text evidence="10">Homodimer.</text>
</comment>
<evidence type="ECO:0000256" key="2">
    <source>
        <dbReference type="ARBA" id="ARBA00008000"/>
    </source>
</evidence>
<dbReference type="InterPro" id="IPR006094">
    <property type="entry name" value="Oxid_FAD_bind_N"/>
</dbReference>
<keyword evidence="4 10" id="KW-0285">Flavoprotein</keyword>
<dbReference type="InterPro" id="IPR016171">
    <property type="entry name" value="Vanillyl_alc_oxidase_C-sub2"/>
</dbReference>
<evidence type="ECO:0000256" key="8">
    <source>
        <dbReference type="PIRSR" id="PIRSR625650-3"/>
    </source>
</evidence>
<dbReference type="PROSITE" id="PS51387">
    <property type="entry name" value="FAD_PCMH"/>
    <property type="match status" value="1"/>
</dbReference>
<dbReference type="SUPFAM" id="SSF55103">
    <property type="entry name" value="FAD-linked oxidases, C-terminal domain"/>
    <property type="match status" value="1"/>
</dbReference>
<dbReference type="GO" id="GO:0071949">
    <property type="term" value="F:FAD binding"/>
    <property type="evidence" value="ECO:0007669"/>
    <property type="project" value="InterPro"/>
</dbReference>
<dbReference type="InterPro" id="IPR004113">
    <property type="entry name" value="FAD-bd_oxidored_4_C"/>
</dbReference>
<dbReference type="InterPro" id="IPR025650">
    <property type="entry name" value="Alkyl-DHAP_Synthase"/>
</dbReference>
<feature type="binding site" evidence="8">
    <location>
        <begin position="312"/>
        <end position="318"/>
    </location>
    <ligand>
        <name>FAD</name>
        <dbReference type="ChEBI" id="CHEBI:57692"/>
    </ligand>
</feature>
<dbReference type="GO" id="GO:0008609">
    <property type="term" value="F:alkylglycerone-phosphate synthase activity"/>
    <property type="evidence" value="ECO:0007669"/>
    <property type="project" value="UniProtKB-EC"/>
</dbReference>
<keyword evidence="13" id="KW-1185">Reference proteome</keyword>
<evidence type="ECO:0000313" key="14">
    <source>
        <dbReference type="WBParaSite" id="Gr19_v10_g12148.t1"/>
    </source>
</evidence>
<evidence type="ECO:0000256" key="11">
    <source>
        <dbReference type="SAM" id="MobiDB-lite"/>
    </source>
</evidence>
<dbReference type="InterPro" id="IPR016167">
    <property type="entry name" value="FAD-bd_PCMH_sub1"/>
</dbReference>
<feature type="binding site" evidence="8">
    <location>
        <begin position="178"/>
        <end position="184"/>
    </location>
    <ligand>
        <name>FAD</name>
        <dbReference type="ChEBI" id="CHEBI:57692"/>
    </ligand>
</feature>
<evidence type="ECO:0000256" key="4">
    <source>
        <dbReference type="ARBA" id="ARBA00022630"/>
    </source>
</evidence>
<comment type="catalytic activity">
    <reaction evidence="10">
        <text>a long chain fatty alcohol + a 1-acylglycerone 3-phosphate = a 1-O-alkylglycerone 3-phosphate + a long-chain fatty acid + H(+)</text>
        <dbReference type="Rhea" id="RHEA:36171"/>
        <dbReference type="ChEBI" id="CHEBI:15378"/>
        <dbReference type="ChEBI" id="CHEBI:17135"/>
        <dbReference type="ChEBI" id="CHEBI:57534"/>
        <dbReference type="ChEBI" id="CHEBI:57560"/>
        <dbReference type="ChEBI" id="CHEBI:73315"/>
        <dbReference type="EC" id="2.5.1.26"/>
    </reaction>
</comment>
<dbReference type="WBParaSite" id="Gr19_v10_g12148.t1">
    <property type="protein sequence ID" value="Gr19_v10_g12148.t1"/>
    <property type="gene ID" value="Gr19_v10_g12148"/>
</dbReference>
<feature type="active site" description="Proton donor/acceptor" evidence="6">
    <location>
        <position position="522"/>
    </location>
</feature>
<dbReference type="InterPro" id="IPR016166">
    <property type="entry name" value="FAD-bd_PCMH"/>
</dbReference>
<dbReference type="Gene3D" id="3.30.300.330">
    <property type="match status" value="1"/>
</dbReference>
<feature type="binding site" evidence="7">
    <location>
        <position position="459"/>
    </location>
    <ligand>
        <name>substrate</name>
    </ligand>
</feature>